<name>A0A7I7PI20_9MYCO</name>
<dbReference type="EMBL" id="AP022583">
    <property type="protein sequence ID" value="BBY08169.1"/>
    <property type="molecule type" value="Genomic_DNA"/>
</dbReference>
<dbReference type="Gene3D" id="1.10.10.10">
    <property type="entry name" value="Winged helix-like DNA-binding domain superfamily/Winged helix DNA-binding domain"/>
    <property type="match status" value="1"/>
</dbReference>
<keyword evidence="2" id="KW-1133">Transmembrane helix</keyword>
<keyword evidence="2" id="KW-0812">Transmembrane</keyword>
<dbReference type="InterPro" id="IPR011991">
    <property type="entry name" value="ArsR-like_HTH"/>
</dbReference>
<dbReference type="SUPFAM" id="SSF52540">
    <property type="entry name" value="P-loop containing nucleoside triphosphate hydrolases"/>
    <property type="match status" value="1"/>
</dbReference>
<dbReference type="AlphaFoldDB" id="A0A7I7PI20"/>
<sequence length="361" mass="39024">MTQIDRSDELREWHADEGDPLAEMFTGAWLDTQEFPPLSYAVPGIIPEGFGLLVSPPKAGKSWLVCGVGLACAAGGLALGAIHVDKRAVLYLALEDGQRRLQSRSRSIMRGQPLPAGLHFITKAKPAEVIPMIAEFLRRHSDDGPLIILDTLGRARPPRPAGADLYAWDYAIGTQLKETIDTAPGATLLVVHHTRKAESSDFVDSVSGSQGVAGSADFVLVLSRKRHCDEALLSVTGRDITEAEYALTVTDGLWQLDGPTLSAASETAQTRRVSDTRSAQSLEILSTVMQCPKPVSPAEVSEKLGIDNDTVGRYLRRLADDGLIKRAKRGLYERVSEVSELSERPSSDTTDTSDTVLEGQP</sequence>
<proteinExistence type="predicted"/>
<reference evidence="3 4" key="1">
    <citation type="journal article" date="2019" name="Emerg. Microbes Infect.">
        <title>Comprehensive subspecies identification of 175 nontuberculous mycobacteria species based on 7547 genomic profiles.</title>
        <authorList>
            <person name="Matsumoto Y."/>
            <person name="Kinjo T."/>
            <person name="Motooka D."/>
            <person name="Nabeya D."/>
            <person name="Jung N."/>
            <person name="Uechi K."/>
            <person name="Horii T."/>
            <person name="Iida T."/>
            <person name="Fujita J."/>
            <person name="Nakamura S."/>
        </authorList>
    </citation>
    <scope>NUCLEOTIDE SEQUENCE [LARGE SCALE GENOMIC DNA]</scope>
    <source>
        <strain evidence="3 4">JCM 16367</strain>
    </source>
</reference>
<gene>
    <name evidence="3" type="ORF">MNVI_34870</name>
</gene>
<feature type="region of interest" description="Disordered" evidence="1">
    <location>
        <begin position="335"/>
        <end position="361"/>
    </location>
</feature>
<dbReference type="KEGG" id="mnv:MNVI_34870"/>
<evidence type="ECO:0000256" key="2">
    <source>
        <dbReference type="SAM" id="Phobius"/>
    </source>
</evidence>
<dbReference type="CDD" id="cd00090">
    <property type="entry name" value="HTH_ARSR"/>
    <property type="match status" value="1"/>
</dbReference>
<dbReference type="Pfam" id="PF13412">
    <property type="entry name" value="HTH_24"/>
    <property type="match status" value="1"/>
</dbReference>
<dbReference type="Proteomes" id="UP000466894">
    <property type="component" value="Chromosome"/>
</dbReference>
<feature type="compositionally biased region" description="Basic and acidic residues" evidence="1">
    <location>
        <begin position="335"/>
        <end position="346"/>
    </location>
</feature>
<evidence type="ECO:0000256" key="1">
    <source>
        <dbReference type="SAM" id="MobiDB-lite"/>
    </source>
</evidence>
<feature type="transmembrane region" description="Helical" evidence="2">
    <location>
        <begin position="62"/>
        <end position="82"/>
    </location>
</feature>
<evidence type="ECO:0000313" key="3">
    <source>
        <dbReference type="EMBL" id="BBY08169.1"/>
    </source>
</evidence>
<dbReference type="SUPFAM" id="SSF46785">
    <property type="entry name" value="Winged helix' DNA-binding domain"/>
    <property type="match status" value="1"/>
</dbReference>
<dbReference type="InterPro" id="IPR036390">
    <property type="entry name" value="WH_DNA-bd_sf"/>
</dbReference>
<accession>A0A7I7PI20</accession>
<dbReference type="InterPro" id="IPR027417">
    <property type="entry name" value="P-loop_NTPase"/>
</dbReference>
<organism evidence="3 4">
    <name type="scientific">Mycobacterium noviomagense</name>
    <dbReference type="NCBI Taxonomy" id="459858"/>
    <lineage>
        <taxon>Bacteria</taxon>
        <taxon>Bacillati</taxon>
        <taxon>Actinomycetota</taxon>
        <taxon>Actinomycetes</taxon>
        <taxon>Mycobacteriales</taxon>
        <taxon>Mycobacteriaceae</taxon>
        <taxon>Mycobacterium</taxon>
    </lineage>
</organism>
<dbReference type="InterPro" id="IPR036388">
    <property type="entry name" value="WH-like_DNA-bd_sf"/>
</dbReference>
<evidence type="ECO:0000313" key="4">
    <source>
        <dbReference type="Proteomes" id="UP000466894"/>
    </source>
</evidence>
<dbReference type="Pfam" id="PF13481">
    <property type="entry name" value="AAA_25"/>
    <property type="match status" value="1"/>
</dbReference>
<dbReference type="RefSeq" id="WP_232070264.1">
    <property type="nucleotide sequence ID" value="NZ_AP022583.1"/>
</dbReference>
<protein>
    <submittedName>
        <fullName evidence="3">Uncharacterized protein</fullName>
    </submittedName>
</protein>
<dbReference type="Gene3D" id="3.40.50.300">
    <property type="entry name" value="P-loop containing nucleotide triphosphate hydrolases"/>
    <property type="match status" value="1"/>
</dbReference>
<keyword evidence="2" id="KW-0472">Membrane</keyword>